<dbReference type="SUPFAM" id="SSF48452">
    <property type="entry name" value="TPR-like"/>
    <property type="match status" value="2"/>
</dbReference>
<feature type="repeat" description="TPR" evidence="1">
    <location>
        <begin position="516"/>
        <end position="549"/>
    </location>
</feature>
<dbReference type="Pfam" id="PF13432">
    <property type="entry name" value="TPR_16"/>
    <property type="match status" value="1"/>
</dbReference>
<dbReference type="PANTHER" id="PTHR23082">
    <property type="entry name" value="TRANSCRIPTION INITIATION FACTOR IIIC TFIIIC , POLYPEPTIDE 3-RELATED"/>
    <property type="match status" value="1"/>
</dbReference>
<dbReference type="PANTHER" id="PTHR23082:SF0">
    <property type="entry name" value="GENERAL TRANSCRIPTION FACTOR 3C POLYPEPTIDE 3"/>
    <property type="match status" value="1"/>
</dbReference>
<dbReference type="GO" id="GO:0006383">
    <property type="term" value="P:transcription by RNA polymerase III"/>
    <property type="evidence" value="ECO:0007669"/>
    <property type="project" value="InterPro"/>
</dbReference>
<dbReference type="AlphaFoldDB" id="A0A0K2UFK2"/>
<feature type="repeat" description="TPR" evidence="1">
    <location>
        <begin position="273"/>
        <end position="306"/>
    </location>
</feature>
<sequence length="807" mass="92986">MDDVPKVSISETQLLDPVAILKQLQLDDETEGQENETSTEKPSTSIEAVASGNALKFFMNQDSDEDYFDEKEDEAYMDVVDGEETLYEFKDDPNAVRERELTDKYLAGNLSFSDFVREMNQESDEEELSSELEENNEDEDEKDEEWIPETKKSKVSEIDDPNSEAETDHCTQFEKEMDQTSRQQLGKKKKRVGVRTRRRKLDPALQGLIGEANLRFARGDKETAIRMCMEVIRQDPTVPEPFQTLAALYDENGEAEKSLQFSLIAAHLAPQDPEEWARLADLSLELGDQSQAAACYRKAIDAEPENPRYHLARCELLEQLGEMKIALRGYKRFIQVLRDDQGKDFLHGSKEIARILHQKGDVEEAKNIIETAFKKHPDCVSPDDVNLFLELLISLKLYEDTLDILCSKSIVKFSSDLPQNELEDLSPEKQLQSFNKVVIPEDTPLDIRAKLIIVLINLKACHLVKDDLSNELLNSNVEEFGDLMLDVAEAYMNQEKYDIAEVYLKQLVQSNEFNKAAVWLFYGEALFKLGHLEEAEKAYQLVVDLAPQHCDARKTLSIILHRLNRPDEALSILTQDKAELLDSSLLYERCQLLFSEGQTEEFIDKAKMLFNRHFINIRNRDELHAIASAKKLVSKNRALSEVRAFYREPIKFDEGPSFQEDNQIELSDEFELFRKLCVLLHNLKRYDELQRLTFSALGSPHFNKKLEHSKELTFYCLISSFRNGDSYHAYNIVRELVVKNIDNHRVWNLFNLVIMRADDVRHNRFLMRLMSRHPDNLALGILNGHNCLVAGTYKVVHGHHDSFGIKY</sequence>
<dbReference type="GO" id="GO:0000127">
    <property type="term" value="C:transcription factor TFIIIC complex"/>
    <property type="evidence" value="ECO:0007669"/>
    <property type="project" value="TreeGrafter"/>
</dbReference>
<dbReference type="Pfam" id="PF13181">
    <property type="entry name" value="TPR_8"/>
    <property type="match status" value="1"/>
</dbReference>
<dbReference type="OrthoDB" id="151490at2759"/>
<evidence type="ECO:0008006" key="4">
    <source>
        <dbReference type="Google" id="ProtNLM"/>
    </source>
</evidence>
<dbReference type="SMART" id="SM00028">
    <property type="entry name" value="TPR"/>
    <property type="match status" value="6"/>
</dbReference>
<protein>
    <recommendedName>
        <fullName evidence="4">General transcription factor 3C polypeptide 3</fullName>
    </recommendedName>
</protein>
<accession>A0A0K2UFK2</accession>
<feature type="compositionally biased region" description="Basic and acidic residues" evidence="2">
    <location>
        <begin position="148"/>
        <end position="157"/>
    </location>
</feature>
<dbReference type="InterPro" id="IPR039340">
    <property type="entry name" value="Tfc4/TFIIIC-102/Sfc4"/>
</dbReference>
<dbReference type="PROSITE" id="PS50005">
    <property type="entry name" value="TPR"/>
    <property type="match status" value="2"/>
</dbReference>
<evidence type="ECO:0000256" key="1">
    <source>
        <dbReference type="PROSITE-ProRule" id="PRU00339"/>
    </source>
</evidence>
<evidence type="ECO:0000313" key="3">
    <source>
        <dbReference type="EMBL" id="CDW36737.1"/>
    </source>
</evidence>
<keyword evidence="1" id="KW-0802">TPR repeat</keyword>
<feature type="region of interest" description="Disordered" evidence="2">
    <location>
        <begin position="119"/>
        <end position="167"/>
    </location>
</feature>
<feature type="compositionally biased region" description="Acidic residues" evidence="2">
    <location>
        <begin position="121"/>
        <end position="147"/>
    </location>
</feature>
<organism evidence="3">
    <name type="scientific">Lepeophtheirus salmonis</name>
    <name type="common">Salmon louse</name>
    <name type="synonym">Caligus salmonis</name>
    <dbReference type="NCBI Taxonomy" id="72036"/>
    <lineage>
        <taxon>Eukaryota</taxon>
        <taxon>Metazoa</taxon>
        <taxon>Ecdysozoa</taxon>
        <taxon>Arthropoda</taxon>
        <taxon>Crustacea</taxon>
        <taxon>Multicrustacea</taxon>
        <taxon>Hexanauplia</taxon>
        <taxon>Copepoda</taxon>
        <taxon>Siphonostomatoida</taxon>
        <taxon>Caligidae</taxon>
        <taxon>Lepeophtheirus</taxon>
    </lineage>
</organism>
<name>A0A0K2UFK2_LEPSM</name>
<dbReference type="InterPro" id="IPR011990">
    <property type="entry name" value="TPR-like_helical_dom_sf"/>
</dbReference>
<dbReference type="Gene3D" id="1.25.40.10">
    <property type="entry name" value="Tetratricopeptide repeat domain"/>
    <property type="match status" value="2"/>
</dbReference>
<dbReference type="InterPro" id="IPR019734">
    <property type="entry name" value="TPR_rpt"/>
</dbReference>
<proteinExistence type="predicted"/>
<feature type="region of interest" description="Disordered" evidence="2">
    <location>
        <begin position="26"/>
        <end position="45"/>
    </location>
</feature>
<reference evidence="3" key="1">
    <citation type="submission" date="2014-05" db="EMBL/GenBank/DDBJ databases">
        <authorList>
            <person name="Chronopoulou M."/>
        </authorList>
    </citation>
    <scope>NUCLEOTIDE SEQUENCE</scope>
    <source>
        <tissue evidence="3">Whole organism</tissue>
    </source>
</reference>
<evidence type="ECO:0000256" key="2">
    <source>
        <dbReference type="SAM" id="MobiDB-lite"/>
    </source>
</evidence>
<dbReference type="EMBL" id="HACA01019376">
    <property type="protein sequence ID" value="CDW36737.1"/>
    <property type="molecule type" value="Transcribed_RNA"/>
</dbReference>